<proteinExistence type="predicted"/>
<dbReference type="PANTHER" id="PTHR22911:SF6">
    <property type="entry name" value="SOLUTE CARRIER FAMILY 35 MEMBER G1"/>
    <property type="match status" value="1"/>
</dbReference>
<sequence>MSKNIDIPKATNYFVINQSDAAVIEFVYEPKKKKVIREQKGAKGMIYMAISSLAYTLMAFLLKLLYIKSSVSTFEVTYWQSIMMAFLNFVLFKAYTQDHLKVPMNMRTTLVLRSIFGFFGMTGYYLALQYTDLSKATTLYWTNPVFTAVFAYFMLDEVLNFIDWLAIFISFFGILVIQNPWASQSVDASEKHASLYDTLGSLAAIGGAISFSISQMQTRKLGKRVHFLVPPFYQAIFSAFVAPLIMFIMLRYRQNETTKYGWYECYMLILISLSFFIAQVFQTKSYQNDKAGRVAPVNQLQIIYNYVLDYVVLRTHPSSSEIIGGVLIVGSNLTISVLRCFNLIK</sequence>
<evidence type="ECO:0000259" key="6">
    <source>
        <dbReference type="Pfam" id="PF00892"/>
    </source>
</evidence>
<keyword evidence="8" id="KW-1185">Reference proteome</keyword>
<feature type="transmembrane region" description="Helical" evidence="5">
    <location>
        <begin position="139"/>
        <end position="155"/>
    </location>
</feature>
<accession>A0A078AHF6</accession>
<dbReference type="InterPro" id="IPR000620">
    <property type="entry name" value="EamA_dom"/>
</dbReference>
<name>A0A078AHF6_STYLE</name>
<dbReference type="PANTHER" id="PTHR22911">
    <property type="entry name" value="ACYL-MALONYL CONDENSING ENZYME-RELATED"/>
    <property type="match status" value="1"/>
</dbReference>
<evidence type="ECO:0000256" key="4">
    <source>
        <dbReference type="ARBA" id="ARBA00023136"/>
    </source>
</evidence>
<dbReference type="AlphaFoldDB" id="A0A078AHF6"/>
<evidence type="ECO:0000256" key="2">
    <source>
        <dbReference type="ARBA" id="ARBA00022692"/>
    </source>
</evidence>
<reference evidence="7 8" key="1">
    <citation type="submission" date="2014-06" db="EMBL/GenBank/DDBJ databases">
        <authorList>
            <person name="Swart Estienne"/>
        </authorList>
    </citation>
    <scope>NUCLEOTIDE SEQUENCE [LARGE SCALE GENOMIC DNA]</scope>
    <source>
        <strain evidence="7 8">130c</strain>
    </source>
</reference>
<dbReference type="Proteomes" id="UP000039865">
    <property type="component" value="Unassembled WGS sequence"/>
</dbReference>
<feature type="transmembrane region" description="Helical" evidence="5">
    <location>
        <begin position="225"/>
        <end position="248"/>
    </location>
</feature>
<dbReference type="SUPFAM" id="SSF103481">
    <property type="entry name" value="Multidrug resistance efflux transporter EmrE"/>
    <property type="match status" value="2"/>
</dbReference>
<dbReference type="GO" id="GO:0016020">
    <property type="term" value="C:membrane"/>
    <property type="evidence" value="ECO:0007669"/>
    <property type="project" value="UniProtKB-SubCell"/>
</dbReference>
<evidence type="ECO:0000313" key="8">
    <source>
        <dbReference type="Proteomes" id="UP000039865"/>
    </source>
</evidence>
<evidence type="ECO:0000256" key="5">
    <source>
        <dbReference type="SAM" id="Phobius"/>
    </source>
</evidence>
<feature type="transmembrane region" description="Helical" evidence="5">
    <location>
        <begin position="78"/>
        <end position="96"/>
    </location>
</feature>
<dbReference type="OrthoDB" id="300255at2759"/>
<keyword evidence="2 5" id="KW-0812">Transmembrane</keyword>
<feature type="domain" description="EamA" evidence="6">
    <location>
        <begin position="43"/>
        <end position="177"/>
    </location>
</feature>
<dbReference type="Pfam" id="PF00892">
    <property type="entry name" value="EamA"/>
    <property type="match status" value="2"/>
</dbReference>
<feature type="transmembrane region" description="Helical" evidence="5">
    <location>
        <begin position="162"/>
        <end position="181"/>
    </location>
</feature>
<keyword evidence="3 5" id="KW-1133">Transmembrane helix</keyword>
<feature type="transmembrane region" description="Helical" evidence="5">
    <location>
        <begin position="44"/>
        <end position="66"/>
    </location>
</feature>
<feature type="domain" description="EamA" evidence="6">
    <location>
        <begin position="199"/>
        <end position="335"/>
    </location>
</feature>
<feature type="transmembrane region" description="Helical" evidence="5">
    <location>
        <begin position="193"/>
        <end position="213"/>
    </location>
</feature>
<feature type="transmembrane region" description="Helical" evidence="5">
    <location>
        <begin position="260"/>
        <end position="281"/>
    </location>
</feature>
<dbReference type="OMA" id="PIASCYV"/>
<organism evidence="7 8">
    <name type="scientific">Stylonychia lemnae</name>
    <name type="common">Ciliate</name>
    <dbReference type="NCBI Taxonomy" id="5949"/>
    <lineage>
        <taxon>Eukaryota</taxon>
        <taxon>Sar</taxon>
        <taxon>Alveolata</taxon>
        <taxon>Ciliophora</taxon>
        <taxon>Intramacronucleata</taxon>
        <taxon>Spirotrichea</taxon>
        <taxon>Stichotrichia</taxon>
        <taxon>Sporadotrichida</taxon>
        <taxon>Oxytrichidae</taxon>
        <taxon>Stylonychinae</taxon>
        <taxon>Stylonychia</taxon>
    </lineage>
</organism>
<dbReference type="EMBL" id="CCKQ01010216">
    <property type="protein sequence ID" value="CDW81720.1"/>
    <property type="molecule type" value="Genomic_DNA"/>
</dbReference>
<feature type="transmembrane region" description="Helical" evidence="5">
    <location>
        <begin position="108"/>
        <end position="127"/>
    </location>
</feature>
<evidence type="ECO:0000313" key="7">
    <source>
        <dbReference type="EMBL" id="CDW81720.1"/>
    </source>
</evidence>
<protein>
    <recommendedName>
        <fullName evidence="6">EamA domain-containing protein</fullName>
    </recommendedName>
</protein>
<evidence type="ECO:0000256" key="3">
    <source>
        <dbReference type="ARBA" id="ARBA00022989"/>
    </source>
</evidence>
<gene>
    <name evidence="7" type="primary">Contig851.g33</name>
    <name evidence="7" type="ORF">STYLEM_10744</name>
</gene>
<comment type="subcellular location">
    <subcellularLocation>
        <location evidence="1">Membrane</location>
        <topology evidence="1">Multi-pass membrane protein</topology>
    </subcellularLocation>
</comment>
<dbReference type="InterPro" id="IPR037185">
    <property type="entry name" value="EmrE-like"/>
</dbReference>
<dbReference type="InParanoid" id="A0A078AHF6"/>
<evidence type="ECO:0000256" key="1">
    <source>
        <dbReference type="ARBA" id="ARBA00004141"/>
    </source>
</evidence>
<keyword evidence="4 5" id="KW-0472">Membrane</keyword>